<dbReference type="SMART" id="SM00382">
    <property type="entry name" value="AAA"/>
    <property type="match status" value="1"/>
</dbReference>
<evidence type="ECO:0000256" key="3">
    <source>
        <dbReference type="ARBA" id="ARBA00022840"/>
    </source>
</evidence>
<dbReference type="PANTHER" id="PTHR42788:SF13">
    <property type="entry name" value="ALIPHATIC SULFONATES IMPORT ATP-BINDING PROTEIN SSUB"/>
    <property type="match status" value="1"/>
</dbReference>
<dbReference type="InterPro" id="IPR017871">
    <property type="entry name" value="ABC_transporter-like_CS"/>
</dbReference>
<dbReference type="RefSeq" id="WP_256303110.1">
    <property type="nucleotide sequence ID" value="NZ_JANFYS010000002.1"/>
</dbReference>
<gene>
    <name evidence="5" type="ORF">NE579_02325</name>
</gene>
<keyword evidence="3 5" id="KW-0067">ATP-binding</keyword>
<keyword evidence="1" id="KW-0813">Transport</keyword>
<dbReference type="InterPro" id="IPR050166">
    <property type="entry name" value="ABC_transporter_ATP-bind"/>
</dbReference>
<evidence type="ECO:0000259" key="4">
    <source>
        <dbReference type="PROSITE" id="PS50893"/>
    </source>
</evidence>
<dbReference type="InterPro" id="IPR027417">
    <property type="entry name" value="P-loop_NTPase"/>
</dbReference>
<accession>A0AAW5JGY9</accession>
<evidence type="ECO:0000313" key="6">
    <source>
        <dbReference type="Proteomes" id="UP001204562"/>
    </source>
</evidence>
<evidence type="ECO:0000313" key="5">
    <source>
        <dbReference type="EMBL" id="MCQ4769301.1"/>
    </source>
</evidence>
<dbReference type="PANTHER" id="PTHR42788">
    <property type="entry name" value="TAURINE IMPORT ATP-BINDING PROTEIN-RELATED"/>
    <property type="match status" value="1"/>
</dbReference>
<dbReference type="PROSITE" id="PS00211">
    <property type="entry name" value="ABC_TRANSPORTER_1"/>
    <property type="match status" value="1"/>
</dbReference>
<dbReference type="InterPro" id="IPR003439">
    <property type="entry name" value="ABC_transporter-like_ATP-bd"/>
</dbReference>
<proteinExistence type="predicted"/>
<dbReference type="GO" id="GO:0005524">
    <property type="term" value="F:ATP binding"/>
    <property type="evidence" value="ECO:0007669"/>
    <property type="project" value="UniProtKB-KW"/>
</dbReference>
<name>A0AAW5JGY9_9FIRM</name>
<dbReference type="EMBL" id="JANFYS010000002">
    <property type="protein sequence ID" value="MCQ4769301.1"/>
    <property type="molecule type" value="Genomic_DNA"/>
</dbReference>
<dbReference type="AlphaFoldDB" id="A0AAW5JGY9"/>
<protein>
    <submittedName>
        <fullName evidence="5">ATP-binding cassette domain-containing protein</fullName>
    </submittedName>
</protein>
<evidence type="ECO:0000256" key="2">
    <source>
        <dbReference type="ARBA" id="ARBA00022741"/>
    </source>
</evidence>
<dbReference type="GO" id="GO:0016887">
    <property type="term" value="F:ATP hydrolysis activity"/>
    <property type="evidence" value="ECO:0007669"/>
    <property type="project" value="InterPro"/>
</dbReference>
<dbReference type="Proteomes" id="UP001204562">
    <property type="component" value="Unassembled WGS sequence"/>
</dbReference>
<dbReference type="Pfam" id="PF00005">
    <property type="entry name" value="ABC_tran"/>
    <property type="match status" value="1"/>
</dbReference>
<comment type="caution">
    <text evidence="5">The sequence shown here is derived from an EMBL/GenBank/DDBJ whole genome shotgun (WGS) entry which is preliminary data.</text>
</comment>
<evidence type="ECO:0000256" key="1">
    <source>
        <dbReference type="ARBA" id="ARBA00022448"/>
    </source>
</evidence>
<dbReference type="PROSITE" id="PS50893">
    <property type="entry name" value="ABC_TRANSPORTER_2"/>
    <property type="match status" value="1"/>
</dbReference>
<dbReference type="Gene3D" id="3.40.50.300">
    <property type="entry name" value="P-loop containing nucleotide triphosphate hydrolases"/>
    <property type="match status" value="1"/>
</dbReference>
<feature type="domain" description="ABC transporter" evidence="4">
    <location>
        <begin position="2"/>
        <end position="195"/>
    </location>
</feature>
<dbReference type="SUPFAM" id="SSF52540">
    <property type="entry name" value="P-loop containing nucleoside triphosphate hydrolases"/>
    <property type="match status" value="1"/>
</dbReference>
<organism evidence="5 6">
    <name type="scientific">Intestinimonas massiliensis</name>
    <name type="common">ex Afouda et al. 2020</name>
    <dbReference type="NCBI Taxonomy" id="1673721"/>
    <lineage>
        <taxon>Bacteria</taxon>
        <taxon>Bacillati</taxon>
        <taxon>Bacillota</taxon>
        <taxon>Clostridia</taxon>
        <taxon>Eubacteriales</taxon>
        <taxon>Intestinimonas</taxon>
    </lineage>
</organism>
<sequence length="201" mass="21669">MIRIEDLSVAFGGKQVLDGFSLELPDTGVTALSGPSGCGKTTLLRVLSGLQRPESGRVLGLEPEETALLFQENRLLPWRTVEQQLTDVLPRPRRDEAARLLALAGLTGEEERLPAALSGGMARRLALVRALALGRRYLLLDEPFTGVDAPRAEALMAAVWAAGTPVLLAAHERHTLSLADTVVYLDGPPLKVLQIRGKPLQ</sequence>
<keyword evidence="2" id="KW-0547">Nucleotide-binding</keyword>
<reference evidence="5" key="1">
    <citation type="submission" date="2022-06" db="EMBL/GenBank/DDBJ databases">
        <title>Isolation of gut microbiota from human fecal samples.</title>
        <authorList>
            <person name="Pamer E.G."/>
            <person name="Barat B."/>
            <person name="Waligurski E."/>
            <person name="Medina S."/>
            <person name="Paddock L."/>
            <person name="Mostad J."/>
        </authorList>
    </citation>
    <scope>NUCLEOTIDE SEQUENCE</scope>
    <source>
        <strain evidence="5">DFI.9.91</strain>
    </source>
</reference>
<dbReference type="InterPro" id="IPR003593">
    <property type="entry name" value="AAA+_ATPase"/>
</dbReference>